<dbReference type="PROSITE" id="PS50850">
    <property type="entry name" value="MFS"/>
    <property type="match status" value="1"/>
</dbReference>
<dbReference type="GO" id="GO:0016020">
    <property type="term" value="C:membrane"/>
    <property type="evidence" value="ECO:0007669"/>
    <property type="project" value="UniProtKB-SubCell"/>
</dbReference>
<feature type="transmembrane region" description="Helical" evidence="7">
    <location>
        <begin position="277"/>
        <end position="296"/>
    </location>
</feature>
<sequence>FPDGGLQAWLNVAGASAGLFVSFGWINCVGVFQEYYQTHQLAAYTPADIAWISSLQIFFMMAGGLIVGKFFDNYGPRYLLLLGSFMHVFGLMMTSLATKYYHFILAQAICSAIGASMIFYCSMNSTTTWFFKKRGAALGLVTAGSSLGGVILPIMVTKLIPQIGYAWTMRTIGFTILGLLVFSNLTVRSRLPPNKRPFALSNYIAPFKQPGFCVLTAAVFFFYWGMFTPFVFIVSEARSFGMDAQLAQYLVAILNGASILGRTLPNAIADKVGRFNVMIIMSFATTILILALWLPATGNAPLILFAAFFGFSSGAGISLTPVLVAQVSPIKDIGVWTGSLMAFGAISALTGSPIGGAILTASGGDFTNAQIFSGVATGVGACLFVVARVVYGG</sequence>
<evidence type="ECO:0000313" key="9">
    <source>
        <dbReference type="EMBL" id="KAF2759552.1"/>
    </source>
</evidence>
<feature type="transmembrane region" description="Helical" evidence="7">
    <location>
        <begin position="371"/>
        <end position="391"/>
    </location>
</feature>
<dbReference type="Proteomes" id="UP000799437">
    <property type="component" value="Unassembled WGS sequence"/>
</dbReference>
<dbReference type="EMBL" id="ML996569">
    <property type="protein sequence ID" value="KAF2759552.1"/>
    <property type="molecule type" value="Genomic_DNA"/>
</dbReference>
<feature type="transmembrane region" description="Helical" evidence="7">
    <location>
        <begin position="135"/>
        <end position="155"/>
    </location>
</feature>
<evidence type="ECO:0000256" key="3">
    <source>
        <dbReference type="ARBA" id="ARBA00022448"/>
    </source>
</evidence>
<feature type="transmembrane region" description="Helical" evidence="7">
    <location>
        <begin position="167"/>
        <end position="187"/>
    </location>
</feature>
<feature type="domain" description="Major facilitator superfamily (MFS) profile" evidence="8">
    <location>
        <begin position="1"/>
        <end position="393"/>
    </location>
</feature>
<dbReference type="PANTHER" id="PTHR11360">
    <property type="entry name" value="MONOCARBOXYLATE TRANSPORTER"/>
    <property type="match status" value="1"/>
</dbReference>
<organism evidence="9 10">
    <name type="scientific">Pseudovirgaria hyperparasitica</name>
    <dbReference type="NCBI Taxonomy" id="470096"/>
    <lineage>
        <taxon>Eukaryota</taxon>
        <taxon>Fungi</taxon>
        <taxon>Dikarya</taxon>
        <taxon>Ascomycota</taxon>
        <taxon>Pezizomycotina</taxon>
        <taxon>Dothideomycetes</taxon>
        <taxon>Dothideomycetes incertae sedis</taxon>
        <taxon>Acrospermales</taxon>
        <taxon>Acrospermaceae</taxon>
        <taxon>Pseudovirgaria</taxon>
    </lineage>
</organism>
<name>A0A6A6W9L9_9PEZI</name>
<proteinExistence type="inferred from homology"/>
<dbReference type="GO" id="GO:0022857">
    <property type="term" value="F:transmembrane transporter activity"/>
    <property type="evidence" value="ECO:0007669"/>
    <property type="project" value="InterPro"/>
</dbReference>
<dbReference type="Gene3D" id="1.20.1250.20">
    <property type="entry name" value="MFS general substrate transporter like domains"/>
    <property type="match status" value="2"/>
</dbReference>
<keyword evidence="3" id="KW-0813">Transport</keyword>
<evidence type="ECO:0000256" key="7">
    <source>
        <dbReference type="SAM" id="Phobius"/>
    </source>
</evidence>
<feature type="non-terminal residue" evidence="9">
    <location>
        <position position="1"/>
    </location>
</feature>
<accession>A0A6A6W9L9</accession>
<protein>
    <submittedName>
        <fullName evidence="9">Major facilitator superfamily transporter</fullName>
    </submittedName>
</protein>
<feature type="transmembrane region" description="Helical" evidence="7">
    <location>
        <begin position="78"/>
        <end position="97"/>
    </location>
</feature>
<evidence type="ECO:0000256" key="2">
    <source>
        <dbReference type="ARBA" id="ARBA00006727"/>
    </source>
</evidence>
<dbReference type="InterPro" id="IPR036259">
    <property type="entry name" value="MFS_trans_sf"/>
</dbReference>
<dbReference type="AlphaFoldDB" id="A0A6A6W9L9"/>
<feature type="transmembrane region" description="Helical" evidence="7">
    <location>
        <begin position="302"/>
        <end position="324"/>
    </location>
</feature>
<dbReference type="InterPro" id="IPR050327">
    <property type="entry name" value="Proton-linked_MCT"/>
</dbReference>
<feature type="transmembrane region" description="Helical" evidence="7">
    <location>
        <begin position="103"/>
        <end position="123"/>
    </location>
</feature>
<reference evidence="9" key="1">
    <citation type="journal article" date="2020" name="Stud. Mycol.">
        <title>101 Dothideomycetes genomes: a test case for predicting lifestyles and emergence of pathogens.</title>
        <authorList>
            <person name="Haridas S."/>
            <person name="Albert R."/>
            <person name="Binder M."/>
            <person name="Bloem J."/>
            <person name="Labutti K."/>
            <person name="Salamov A."/>
            <person name="Andreopoulos B."/>
            <person name="Baker S."/>
            <person name="Barry K."/>
            <person name="Bills G."/>
            <person name="Bluhm B."/>
            <person name="Cannon C."/>
            <person name="Castanera R."/>
            <person name="Culley D."/>
            <person name="Daum C."/>
            <person name="Ezra D."/>
            <person name="Gonzalez J."/>
            <person name="Henrissat B."/>
            <person name="Kuo A."/>
            <person name="Liang C."/>
            <person name="Lipzen A."/>
            <person name="Lutzoni F."/>
            <person name="Magnuson J."/>
            <person name="Mondo S."/>
            <person name="Nolan M."/>
            <person name="Ohm R."/>
            <person name="Pangilinan J."/>
            <person name="Park H.-J."/>
            <person name="Ramirez L."/>
            <person name="Alfaro M."/>
            <person name="Sun H."/>
            <person name="Tritt A."/>
            <person name="Yoshinaga Y."/>
            <person name="Zwiers L.-H."/>
            <person name="Turgeon B."/>
            <person name="Goodwin S."/>
            <person name="Spatafora J."/>
            <person name="Crous P."/>
            <person name="Grigoriev I."/>
        </authorList>
    </citation>
    <scope>NUCLEOTIDE SEQUENCE</scope>
    <source>
        <strain evidence="9">CBS 121739</strain>
    </source>
</reference>
<feature type="transmembrane region" description="Helical" evidence="7">
    <location>
        <begin position="246"/>
        <end position="265"/>
    </location>
</feature>
<evidence type="ECO:0000313" key="10">
    <source>
        <dbReference type="Proteomes" id="UP000799437"/>
    </source>
</evidence>
<comment type="similarity">
    <text evidence="2">Belongs to the major facilitator superfamily. Monocarboxylate porter (TC 2.A.1.13) family.</text>
</comment>
<keyword evidence="5 7" id="KW-1133">Transmembrane helix</keyword>
<feature type="non-terminal residue" evidence="9">
    <location>
        <position position="393"/>
    </location>
</feature>
<dbReference type="RefSeq" id="XP_033602003.1">
    <property type="nucleotide sequence ID" value="XM_033741498.1"/>
</dbReference>
<keyword evidence="10" id="KW-1185">Reference proteome</keyword>
<dbReference type="Pfam" id="PF07690">
    <property type="entry name" value="MFS_1"/>
    <property type="match status" value="1"/>
</dbReference>
<evidence type="ECO:0000259" key="8">
    <source>
        <dbReference type="PROSITE" id="PS50850"/>
    </source>
</evidence>
<keyword evidence="6 7" id="KW-0472">Membrane</keyword>
<evidence type="ECO:0000256" key="5">
    <source>
        <dbReference type="ARBA" id="ARBA00022989"/>
    </source>
</evidence>
<gene>
    <name evidence="9" type="ORF">EJ05DRAFT_425363</name>
</gene>
<dbReference type="SUPFAM" id="SSF103473">
    <property type="entry name" value="MFS general substrate transporter"/>
    <property type="match status" value="1"/>
</dbReference>
<feature type="transmembrane region" description="Helical" evidence="7">
    <location>
        <begin position="212"/>
        <end position="234"/>
    </location>
</feature>
<evidence type="ECO:0000256" key="6">
    <source>
        <dbReference type="ARBA" id="ARBA00023136"/>
    </source>
</evidence>
<feature type="transmembrane region" description="Helical" evidence="7">
    <location>
        <begin position="336"/>
        <end position="359"/>
    </location>
</feature>
<keyword evidence="4 7" id="KW-0812">Transmembrane</keyword>
<evidence type="ECO:0000256" key="1">
    <source>
        <dbReference type="ARBA" id="ARBA00004141"/>
    </source>
</evidence>
<comment type="subcellular location">
    <subcellularLocation>
        <location evidence="1">Membrane</location>
        <topology evidence="1">Multi-pass membrane protein</topology>
    </subcellularLocation>
</comment>
<feature type="transmembrane region" description="Helical" evidence="7">
    <location>
        <begin position="49"/>
        <end position="71"/>
    </location>
</feature>
<dbReference type="InterPro" id="IPR011701">
    <property type="entry name" value="MFS"/>
</dbReference>
<evidence type="ECO:0000256" key="4">
    <source>
        <dbReference type="ARBA" id="ARBA00022692"/>
    </source>
</evidence>
<dbReference type="InterPro" id="IPR020846">
    <property type="entry name" value="MFS_dom"/>
</dbReference>
<dbReference type="GeneID" id="54482552"/>
<dbReference type="OrthoDB" id="5667at2759"/>
<dbReference type="PANTHER" id="PTHR11360:SF224">
    <property type="entry name" value="MAJOR FACILITATOR SUPERFAMILY (MFS) PROFILE DOMAIN-CONTAINING PROTEIN-RELATED"/>
    <property type="match status" value="1"/>
</dbReference>